<dbReference type="EMBL" id="RXLZ01000019">
    <property type="protein sequence ID" value="RTQ89924.1"/>
    <property type="molecule type" value="Genomic_DNA"/>
</dbReference>
<accession>A0A3S0IYM8</accession>
<dbReference type="SUPFAM" id="SSF69349">
    <property type="entry name" value="Phage fibre proteins"/>
    <property type="match status" value="1"/>
</dbReference>
<evidence type="ECO:0000256" key="1">
    <source>
        <dbReference type="SAM" id="Coils"/>
    </source>
</evidence>
<evidence type="ECO:0000313" key="3">
    <source>
        <dbReference type="EMBL" id="RTQ89924.1"/>
    </source>
</evidence>
<reference evidence="3 4" key="1">
    <citation type="submission" date="2018-12" db="EMBL/GenBank/DDBJ databases">
        <authorList>
            <person name="Kartti S."/>
            <person name="Manni A."/>
            <person name="Chemao El Fihri M.W."/>
            <person name="Laamarti M."/>
            <person name="Temsamani L."/>
            <person name="El Jamali J.E."/>
            <person name="Ouadghiri M."/>
            <person name="Ibrahimi A."/>
            <person name="Filati-Maltouf A."/>
        </authorList>
    </citation>
    <scope>NUCLEOTIDE SEQUENCE [LARGE SCALE GENOMIC DNA]</scope>
    <source>
        <strain evidence="3 4">MDMC339</strain>
    </source>
</reference>
<evidence type="ECO:0000259" key="2">
    <source>
        <dbReference type="PROSITE" id="PS51688"/>
    </source>
</evidence>
<evidence type="ECO:0000313" key="4">
    <source>
        <dbReference type="Proteomes" id="UP000271705"/>
    </source>
</evidence>
<proteinExistence type="predicted"/>
<dbReference type="RefSeq" id="WP_126928741.1">
    <property type="nucleotide sequence ID" value="NZ_RXLZ01000019.1"/>
</dbReference>
<name>A0A3S0IYM8_STEMA</name>
<dbReference type="AlphaFoldDB" id="A0A3S0IYM8"/>
<protein>
    <recommendedName>
        <fullName evidence="2">Peptidase S74 domain-containing protein</fullName>
    </recommendedName>
</protein>
<dbReference type="Gene3D" id="1.10.10.10">
    <property type="entry name" value="Winged helix-like DNA-binding domain superfamily/Winged helix DNA-binding domain"/>
    <property type="match status" value="1"/>
</dbReference>
<dbReference type="InterPro" id="IPR036388">
    <property type="entry name" value="WH-like_DNA-bd_sf"/>
</dbReference>
<dbReference type="Pfam" id="PF13884">
    <property type="entry name" value="Peptidase_S74"/>
    <property type="match status" value="1"/>
</dbReference>
<keyword evidence="1" id="KW-0175">Coiled coil</keyword>
<gene>
    <name evidence="3" type="ORF">EKL94_08485</name>
</gene>
<comment type="caution">
    <text evidence="3">The sequence shown here is derived from an EMBL/GenBank/DDBJ whole genome shotgun (WGS) entry which is preliminary data.</text>
</comment>
<dbReference type="Gene3D" id="6.10.140.2190">
    <property type="match status" value="1"/>
</dbReference>
<organism evidence="3 4">
    <name type="scientific">Stenotrophomonas maltophilia</name>
    <name type="common">Pseudomonas maltophilia</name>
    <name type="synonym">Xanthomonas maltophilia</name>
    <dbReference type="NCBI Taxonomy" id="40324"/>
    <lineage>
        <taxon>Bacteria</taxon>
        <taxon>Pseudomonadati</taxon>
        <taxon>Pseudomonadota</taxon>
        <taxon>Gammaproteobacteria</taxon>
        <taxon>Lysobacterales</taxon>
        <taxon>Lysobacteraceae</taxon>
        <taxon>Stenotrophomonas</taxon>
        <taxon>Stenotrophomonas maltophilia group</taxon>
    </lineage>
</organism>
<dbReference type="InterPro" id="IPR030392">
    <property type="entry name" value="S74_ICA"/>
</dbReference>
<dbReference type="Proteomes" id="UP000271705">
    <property type="component" value="Unassembled WGS sequence"/>
</dbReference>
<feature type="coiled-coil region" evidence="1">
    <location>
        <begin position="531"/>
        <end position="558"/>
    </location>
</feature>
<sequence>MVDVKISGLPNAAALTGNEAIPAVQGGSNVKVLVSAIRAGLATSEQGLPSGGTAGQFVQRSATGTQWAGAIPAEPLGINNTVVQWIRLATLPWQPAAGSMLMFDAGSGNINTTKFARDLVTASVKGYSSAISALTQSIVDDMVSHLRLQDGAPSIPIQVGLTLAGSPGSFTGVDLWIRLPAYTRGFTLAKRGEVGVAYLAPPLGGAGNLVTAEPAGIVYATAKLLALDPNVVHNVGDENIAGAKTYTSNNAIRSLAAGAGFWLESLSATYGFMVNTDGTRLNVNLRSPNFGAQVSTLFQFTDSGARTGTSLTPFTANTQTVGTAALPFNQFFAQNTAISASDARLKTPLETMTDAEEAAFLEINELAMKWKWLERVSEEGDDARWHAGPAVQAAAAVMEQHDLDPFAYSAFCYDSWSATEEVWHEIPAQEGEWLEIPAQDAVYEVVPATYAIIPAKYDEATGEELEPARQGEMLTPERQGGLLAPAVEARRICVLEGKPAERILVEPAREAGDRYSFRTSELHAWILAAMARRDRREREAVELRLANIEQRLAVLESGK</sequence>
<feature type="domain" description="Peptidase S74" evidence="2">
    <location>
        <begin position="341"/>
        <end position="545"/>
    </location>
</feature>
<dbReference type="PROSITE" id="PS51688">
    <property type="entry name" value="ICA"/>
    <property type="match status" value="1"/>
</dbReference>